<evidence type="ECO:0000313" key="1">
    <source>
        <dbReference type="EMBL" id="MDX5931612.1"/>
    </source>
</evidence>
<name>A0AAW9DTH6_ACIAO</name>
<keyword evidence="2" id="KW-1185">Reference proteome</keyword>
<dbReference type="AlphaFoldDB" id="A0AAW9DTH6"/>
<evidence type="ECO:0000313" key="2">
    <source>
        <dbReference type="Proteomes" id="UP001279553"/>
    </source>
</evidence>
<dbReference type="GO" id="GO:0008146">
    <property type="term" value="F:sulfotransferase activity"/>
    <property type="evidence" value="ECO:0007669"/>
    <property type="project" value="InterPro"/>
</dbReference>
<dbReference type="SUPFAM" id="SSF52540">
    <property type="entry name" value="P-loop containing nucleoside triphosphate hydrolases"/>
    <property type="match status" value="1"/>
</dbReference>
<dbReference type="RefSeq" id="WP_319614514.1">
    <property type="nucleotide sequence ID" value="NZ_JAWXYB010000018.1"/>
</dbReference>
<reference evidence="1 2" key="1">
    <citation type="submission" date="2023-11" db="EMBL/GenBank/DDBJ databases">
        <title>MicrobeMod: A computational toolkit for identifying prokaryotic methylation and restriction-modification with nanopore sequencing.</title>
        <authorList>
            <person name="Crits-Christoph A."/>
            <person name="Kang S.C."/>
            <person name="Lee H."/>
            <person name="Ostrov N."/>
        </authorList>
    </citation>
    <scope>NUCLEOTIDE SEQUENCE [LARGE SCALE GENOMIC DNA]</scope>
    <source>
        <strain evidence="1 2">DSMZ 700</strain>
    </source>
</reference>
<gene>
    <name evidence="1" type="ORF">SIL87_12630</name>
</gene>
<dbReference type="InterPro" id="IPR005331">
    <property type="entry name" value="Sulfotransferase"/>
</dbReference>
<dbReference type="Pfam" id="PF03567">
    <property type="entry name" value="Sulfotransfer_2"/>
    <property type="match status" value="1"/>
</dbReference>
<protein>
    <submittedName>
        <fullName evidence="1">Sulfotransferase family 2 domain-containing protein</fullName>
    </submittedName>
</protein>
<dbReference type="InterPro" id="IPR027417">
    <property type="entry name" value="P-loop_NTPase"/>
</dbReference>
<sequence>MIISHQDRFVFIHNPKCAGSSFRHQIAHLHDDATTFWDIHFNHHLGLHLDHAHLRVWELRAFHGDLLERLRGYRSVVFVRNPIRRLASAIVHHIGAYRPELQFADCDRRDQIAIVDRILDELTIERIITDYRYVHFSPQRWFFMHPDDTLAWNVLPLSNDAESILPGFDALGLPRAAPEPINTAPIDYSHLLNHPRLLLFGVDFYAGDFEAFHRLDLPTSLTTLP</sequence>
<dbReference type="GO" id="GO:0016020">
    <property type="term" value="C:membrane"/>
    <property type="evidence" value="ECO:0007669"/>
    <property type="project" value="InterPro"/>
</dbReference>
<proteinExistence type="predicted"/>
<organism evidence="1 2">
    <name type="scientific">Acidiphilium acidophilum</name>
    <name type="common">Thiobacillus acidophilus</name>
    <dbReference type="NCBI Taxonomy" id="76588"/>
    <lineage>
        <taxon>Bacteria</taxon>
        <taxon>Pseudomonadati</taxon>
        <taxon>Pseudomonadota</taxon>
        <taxon>Alphaproteobacteria</taxon>
        <taxon>Acetobacterales</taxon>
        <taxon>Acidocellaceae</taxon>
        <taxon>Acidiphilium</taxon>
    </lineage>
</organism>
<accession>A0AAW9DTH6</accession>
<comment type="caution">
    <text evidence="1">The sequence shown here is derived from an EMBL/GenBank/DDBJ whole genome shotgun (WGS) entry which is preliminary data.</text>
</comment>
<dbReference type="EMBL" id="JAWXYB010000018">
    <property type="protein sequence ID" value="MDX5931612.1"/>
    <property type="molecule type" value="Genomic_DNA"/>
</dbReference>
<dbReference type="Proteomes" id="UP001279553">
    <property type="component" value="Unassembled WGS sequence"/>
</dbReference>